<sequence length="142" mass="15634">MGGSRRNDNDRRRVAGIIENPDVVVAEAERRRCIESVKAYNLQLKAWHEAEPCPSMGVACIAGFGWMEVYCGGCRQVASIDLAALNVHPLTKVVNIAARLRCERCRGNGPTAKILELKATPPETVADRYRRRWQAANGGESA</sequence>
<evidence type="ECO:0000313" key="1">
    <source>
        <dbReference type="EMBL" id="MBB5051103.1"/>
    </source>
</evidence>
<accession>A0A840MT35</accession>
<dbReference type="RefSeq" id="WP_184082892.1">
    <property type="nucleotide sequence ID" value="NZ_JACHIJ010000002.1"/>
</dbReference>
<gene>
    <name evidence="1" type="ORF">HNQ36_001057</name>
</gene>
<proteinExistence type="predicted"/>
<comment type="caution">
    <text evidence="1">The sequence shown here is derived from an EMBL/GenBank/DDBJ whole genome shotgun (WGS) entry which is preliminary data.</text>
</comment>
<dbReference type="Proteomes" id="UP000521227">
    <property type="component" value="Unassembled WGS sequence"/>
</dbReference>
<name>A0A840MT35_9BRAD</name>
<organism evidence="1 2">
    <name type="scientific">Afipia massiliensis</name>
    <dbReference type="NCBI Taxonomy" id="211460"/>
    <lineage>
        <taxon>Bacteria</taxon>
        <taxon>Pseudomonadati</taxon>
        <taxon>Pseudomonadota</taxon>
        <taxon>Alphaproteobacteria</taxon>
        <taxon>Hyphomicrobiales</taxon>
        <taxon>Nitrobacteraceae</taxon>
        <taxon>Afipia</taxon>
    </lineage>
</organism>
<evidence type="ECO:0000313" key="2">
    <source>
        <dbReference type="Proteomes" id="UP000521227"/>
    </source>
</evidence>
<protein>
    <submittedName>
        <fullName evidence="1">Uncharacterized protein</fullName>
    </submittedName>
</protein>
<dbReference type="AlphaFoldDB" id="A0A840MT35"/>
<reference evidence="1 2" key="1">
    <citation type="submission" date="2020-08" db="EMBL/GenBank/DDBJ databases">
        <title>Genomic Encyclopedia of Type Strains, Phase IV (KMG-IV): sequencing the most valuable type-strain genomes for metagenomic binning, comparative biology and taxonomic classification.</title>
        <authorList>
            <person name="Goeker M."/>
        </authorList>
    </citation>
    <scope>NUCLEOTIDE SEQUENCE [LARGE SCALE GENOMIC DNA]</scope>
    <source>
        <strain evidence="1 2">DSM 17498</strain>
    </source>
</reference>
<dbReference type="EMBL" id="JACHIJ010000002">
    <property type="protein sequence ID" value="MBB5051103.1"/>
    <property type="molecule type" value="Genomic_DNA"/>
</dbReference>